<reference evidence="1 2" key="1">
    <citation type="journal article" date="2019" name="Int. J. Syst. Evol. Microbiol.">
        <title>The Global Catalogue of Microorganisms (GCM) 10K type strain sequencing project: providing services to taxonomists for standard genome sequencing and annotation.</title>
        <authorList>
            <consortium name="The Broad Institute Genomics Platform"/>
            <consortium name="The Broad Institute Genome Sequencing Center for Infectious Disease"/>
            <person name="Wu L."/>
            <person name="Ma J."/>
        </authorList>
    </citation>
    <scope>NUCLEOTIDE SEQUENCE [LARGE SCALE GENOMIC DNA]</scope>
    <source>
        <strain evidence="1 2">JCM 16221</strain>
    </source>
</reference>
<evidence type="ECO:0000313" key="2">
    <source>
        <dbReference type="Proteomes" id="UP001501218"/>
    </source>
</evidence>
<dbReference type="EMBL" id="BAAARA010000019">
    <property type="protein sequence ID" value="GAA2358675.1"/>
    <property type="molecule type" value="Genomic_DNA"/>
</dbReference>
<comment type="caution">
    <text evidence="1">The sequence shown here is derived from an EMBL/GenBank/DDBJ whole genome shotgun (WGS) entry which is preliminary data.</text>
</comment>
<dbReference type="RefSeq" id="WP_344135480.1">
    <property type="nucleotide sequence ID" value="NZ_BAAARA010000019.1"/>
</dbReference>
<dbReference type="Proteomes" id="UP001501218">
    <property type="component" value="Unassembled WGS sequence"/>
</dbReference>
<dbReference type="InterPro" id="IPR021527">
    <property type="entry name" value="DUF2795"/>
</dbReference>
<organism evidence="1 2">
    <name type="scientific">Saccharopolyspora halophila</name>
    <dbReference type="NCBI Taxonomy" id="405551"/>
    <lineage>
        <taxon>Bacteria</taxon>
        <taxon>Bacillati</taxon>
        <taxon>Actinomycetota</taxon>
        <taxon>Actinomycetes</taxon>
        <taxon>Pseudonocardiales</taxon>
        <taxon>Pseudonocardiaceae</taxon>
        <taxon>Saccharopolyspora</taxon>
    </lineage>
</organism>
<evidence type="ECO:0000313" key="1">
    <source>
        <dbReference type="EMBL" id="GAA2358675.1"/>
    </source>
</evidence>
<sequence length="65" mass="7273">MTNPPDPEQVEPFLPNLDYPISKADLVHVAEQEGLGDEALRALRILPNRTYQSQEEVRDEVALGS</sequence>
<dbReference type="Pfam" id="PF11387">
    <property type="entry name" value="DUF2795"/>
    <property type="match status" value="1"/>
</dbReference>
<name>A0ABN3GQW0_9PSEU</name>
<keyword evidence="2" id="KW-1185">Reference proteome</keyword>
<protein>
    <recommendedName>
        <fullName evidence="3">DUF2795 domain-containing protein</fullName>
    </recommendedName>
</protein>
<proteinExistence type="predicted"/>
<accession>A0ABN3GQW0</accession>
<evidence type="ECO:0008006" key="3">
    <source>
        <dbReference type="Google" id="ProtNLM"/>
    </source>
</evidence>
<gene>
    <name evidence="1" type="ORF">GCM10009854_41450</name>
</gene>